<name>A0ABW0DPY7_9ACTN</name>
<dbReference type="PANTHER" id="PTHR48094">
    <property type="entry name" value="PROTEIN/NUCLEIC ACID DEGLYCASE DJ-1-RELATED"/>
    <property type="match status" value="1"/>
</dbReference>
<dbReference type="InterPro" id="IPR032633">
    <property type="entry name" value="ThiJ-like"/>
</dbReference>
<dbReference type="Pfam" id="PF17124">
    <property type="entry name" value="ThiJ_like"/>
    <property type="match status" value="1"/>
</dbReference>
<dbReference type="InterPro" id="IPR029062">
    <property type="entry name" value="Class_I_gatase-like"/>
</dbReference>
<dbReference type="InterPro" id="IPR050325">
    <property type="entry name" value="Prot/Nucl_acid_deglycase"/>
</dbReference>
<evidence type="ECO:0000256" key="1">
    <source>
        <dbReference type="ARBA" id="ARBA00023016"/>
    </source>
</evidence>
<evidence type="ECO:0000313" key="4">
    <source>
        <dbReference type="EMBL" id="MFC5239458.1"/>
    </source>
</evidence>
<sequence length="278" mass="31247">MARRNARKILVILSEYGYWGEELVGPLHHFDRQGYEVVFATPTGKRAHALPPSMDPGYLDPPLGRSVTSEKVARLTQEIDASDRLDDPVDLSAWLPERPYTADDDYLRKLEAYHRAVDVVAEELEEYDALLIVGGSGPIVDLANNERVHELILAFLRAGKPIAAECYGVTPLAFARDWEDRKSIIWGKHVTGHCKEYDYKDGTGFLGTDFVMGPPPYPLEYILRDATGPDGRYHGNFGKETSVIVDYPFITGRSTPDSYLTGEKIVEVLEDGLRRYGW</sequence>
<dbReference type="EMBL" id="JBHSKN010000006">
    <property type="protein sequence ID" value="MFC5239458.1"/>
    <property type="molecule type" value="Genomic_DNA"/>
</dbReference>
<comment type="caution">
    <text evidence="4">The sequence shown here is derived from an EMBL/GenBank/DDBJ whole genome shotgun (WGS) entry which is preliminary data.</text>
</comment>
<dbReference type="CDD" id="cd03141">
    <property type="entry name" value="GATase1_Hsp31_like"/>
    <property type="match status" value="1"/>
</dbReference>
<keyword evidence="4" id="KW-0315">Glutamine amidotransferase</keyword>
<keyword evidence="1" id="KW-0346">Stress response</keyword>
<keyword evidence="5" id="KW-1185">Reference proteome</keyword>
<dbReference type="Gene3D" id="3.40.50.880">
    <property type="match status" value="1"/>
</dbReference>
<evidence type="ECO:0000256" key="2">
    <source>
        <dbReference type="ARBA" id="ARBA00023239"/>
    </source>
</evidence>
<organism evidence="4 5">
    <name type="scientific">Streptomyces atrovirens</name>
    <dbReference type="NCBI Taxonomy" id="285556"/>
    <lineage>
        <taxon>Bacteria</taxon>
        <taxon>Bacillati</taxon>
        <taxon>Actinomycetota</taxon>
        <taxon>Actinomycetes</taxon>
        <taxon>Kitasatosporales</taxon>
        <taxon>Streptomycetaceae</taxon>
        <taxon>Streptomyces</taxon>
    </lineage>
</organism>
<protein>
    <submittedName>
        <fullName evidence="4">Type 1 glutamine amidotransferase domain-containing protein</fullName>
    </submittedName>
</protein>
<evidence type="ECO:0000313" key="5">
    <source>
        <dbReference type="Proteomes" id="UP001596035"/>
    </source>
</evidence>
<reference evidence="5" key="1">
    <citation type="journal article" date="2019" name="Int. J. Syst. Evol. Microbiol.">
        <title>The Global Catalogue of Microorganisms (GCM) 10K type strain sequencing project: providing services to taxonomists for standard genome sequencing and annotation.</title>
        <authorList>
            <consortium name="The Broad Institute Genomics Platform"/>
            <consortium name="The Broad Institute Genome Sequencing Center for Infectious Disease"/>
            <person name="Wu L."/>
            <person name="Ma J."/>
        </authorList>
    </citation>
    <scope>NUCLEOTIDE SEQUENCE [LARGE SCALE GENOMIC DNA]</scope>
    <source>
        <strain evidence="5">CGMCC 4.7131</strain>
    </source>
</reference>
<evidence type="ECO:0000256" key="3">
    <source>
        <dbReference type="ARBA" id="ARBA00038493"/>
    </source>
</evidence>
<comment type="similarity">
    <text evidence="3">Belongs to the peptidase C56 family. HSP31-like subfamily.</text>
</comment>
<gene>
    <name evidence="4" type="ORF">ACFPWV_05965</name>
</gene>
<accession>A0ABW0DPY7</accession>
<proteinExistence type="inferred from homology"/>
<keyword evidence="2" id="KW-0456">Lyase</keyword>
<dbReference type="Proteomes" id="UP001596035">
    <property type="component" value="Unassembled WGS sequence"/>
</dbReference>
<dbReference type="PANTHER" id="PTHR48094:SF11">
    <property type="entry name" value="GLUTATHIONE-INDEPENDENT GLYOXALASE HSP31-RELATED"/>
    <property type="match status" value="1"/>
</dbReference>
<dbReference type="SUPFAM" id="SSF52317">
    <property type="entry name" value="Class I glutamine amidotransferase-like"/>
    <property type="match status" value="1"/>
</dbReference>
<dbReference type="RefSeq" id="WP_344566000.1">
    <property type="nucleotide sequence ID" value="NZ_BAAATG010000044.1"/>
</dbReference>